<sequence length="776" mass="85335">MDTARNQDWVISGMSGRFPESENLEIFWDNLRKGKDMVSENDERWERNAYDIPLRTGKIPSIDKFDASFFGVSGTQAHRMDPKTRTALEVAYEAIVDAGVNPKSLDGSPVGVFMASSFSEAVDIWIRSNENPTGHYMSGCHPSMLADRISYAFNFNGPSCVFDSGCSASFSALQYAVLALKSGVCESAIVGGANINLLPLLSKSFVNFNAISADGKCKVFDASCDGYVRSEAVVALYICRGDRAKRSYATIAAIKCLNDGYKPEGVSMPSVEMQAQLIKNLYVEAGVNPLEVAYVEAHGTGTKAGDPKEIEALAQVFCKGRKEPLLVGSVKSNMGHPEPVSGLCGIVKVLLSRRAGILPPNLHYTTPNPECPALVDGRIQVVTTESPFSGNVVGVSSFGIGGTSGHLVLRFENERTCADTETTSPLSMAVVPLVNGLQSPDPYIKLSFDSAEWKHARESTTNEDIPTLILASGRTNEAVEHFLKESTSVSTNNDFVGLLHEITKIDTARHSFLGYAIKASPVNCEFVIAEKPETQKSMCISWDVPHHKNEISGSHSAKFIISTSAAREYSGIQIHGFKPTTLASSKEISKPTITVQKFIPYFDPPEVTVSMEEAIEFFLMIVVDNSFPDFDDKFVFTEILEDAPSNRPYLQPLLYLHFVSLEHRIVGTKRSDDSISCNNCQNYNDIRDLKPLAKSHCIWIDHEDKIRPCLDLLLDNGFIMLSTSTEGIDKDLNIVASKRIQNEMFYLLRKATRLPSNATLVAIDSSNFTWVENLRN</sequence>
<dbReference type="InterPro" id="IPR014031">
    <property type="entry name" value="Ketoacyl_synth_C"/>
</dbReference>
<dbReference type="SMART" id="SM00825">
    <property type="entry name" value="PKS_KS"/>
    <property type="match status" value="1"/>
</dbReference>
<dbReference type="AlphaFoldDB" id="A0A8J2K1P9"/>
<keyword evidence="3" id="KW-0596">Phosphopantetheine</keyword>
<keyword evidence="10" id="KW-0520">NAD</keyword>
<keyword evidence="11" id="KW-0443">Lipid metabolism</keyword>
<keyword evidence="12" id="KW-0275">Fatty acid biosynthesis</keyword>
<reference evidence="16" key="1">
    <citation type="submission" date="2021-06" db="EMBL/GenBank/DDBJ databases">
        <authorList>
            <person name="Hodson N. C."/>
            <person name="Mongue J. A."/>
            <person name="Jaron S. K."/>
        </authorList>
    </citation>
    <scope>NUCLEOTIDE SEQUENCE</scope>
</reference>
<evidence type="ECO:0000313" key="17">
    <source>
        <dbReference type="Proteomes" id="UP000708208"/>
    </source>
</evidence>
<dbReference type="PANTHER" id="PTHR43775">
    <property type="entry name" value="FATTY ACID SYNTHASE"/>
    <property type="match status" value="1"/>
</dbReference>
<dbReference type="GO" id="GO:0016787">
    <property type="term" value="F:hydrolase activity"/>
    <property type="evidence" value="ECO:0007669"/>
    <property type="project" value="UniProtKB-KW"/>
</dbReference>
<keyword evidence="5" id="KW-0808">Transferase</keyword>
<dbReference type="GO" id="GO:0005737">
    <property type="term" value="C:cytoplasm"/>
    <property type="evidence" value="ECO:0007669"/>
    <property type="project" value="TreeGrafter"/>
</dbReference>
<keyword evidence="6" id="KW-0378">Hydrolase</keyword>
<feature type="non-terminal residue" evidence="16">
    <location>
        <position position="1"/>
    </location>
</feature>
<evidence type="ECO:0000256" key="5">
    <source>
        <dbReference type="ARBA" id="ARBA00022679"/>
    </source>
</evidence>
<comment type="caution">
    <text evidence="16">The sequence shown here is derived from an EMBL/GenBank/DDBJ whole genome shotgun (WGS) entry which is preliminary data.</text>
</comment>
<dbReference type="OrthoDB" id="329835at2759"/>
<dbReference type="EC" id="2.3.1.85" evidence="1"/>
<evidence type="ECO:0000256" key="11">
    <source>
        <dbReference type="ARBA" id="ARBA00023098"/>
    </source>
</evidence>
<proteinExistence type="predicted"/>
<evidence type="ECO:0000256" key="12">
    <source>
        <dbReference type="ARBA" id="ARBA00023160"/>
    </source>
</evidence>
<dbReference type="EMBL" id="CAJVCH010156252">
    <property type="protein sequence ID" value="CAG7727963.1"/>
    <property type="molecule type" value="Genomic_DNA"/>
</dbReference>
<dbReference type="InterPro" id="IPR020841">
    <property type="entry name" value="PKS_Beta-ketoAc_synthase_dom"/>
</dbReference>
<dbReference type="CDD" id="cd00833">
    <property type="entry name" value="PKS"/>
    <property type="match status" value="1"/>
</dbReference>
<evidence type="ECO:0000256" key="9">
    <source>
        <dbReference type="ARBA" id="ARBA00023002"/>
    </source>
</evidence>
<evidence type="ECO:0000256" key="8">
    <source>
        <dbReference type="ARBA" id="ARBA00022857"/>
    </source>
</evidence>
<name>A0A8J2K1P9_9HEXA</name>
<keyword evidence="4" id="KW-0444">Lipid biosynthesis</keyword>
<dbReference type="GO" id="GO:0004312">
    <property type="term" value="F:fatty acid synthase activity"/>
    <property type="evidence" value="ECO:0007669"/>
    <property type="project" value="UniProtKB-EC"/>
</dbReference>
<evidence type="ECO:0000256" key="4">
    <source>
        <dbReference type="ARBA" id="ARBA00022516"/>
    </source>
</evidence>
<protein>
    <recommendedName>
        <fullName evidence="2">Fatty acid synthase</fullName>
        <ecNumber evidence="1">2.3.1.85</ecNumber>
    </recommendedName>
</protein>
<dbReference type="InterPro" id="IPR018201">
    <property type="entry name" value="Ketoacyl_synth_AS"/>
</dbReference>
<comment type="catalytic activity">
    <reaction evidence="14">
        <text>acetyl-CoA + n malonyl-CoA + 2n NADPH + 2n H(+) = a long-chain fatty acid + (n+1) CoA + n CO2 + 2n NADP(+).</text>
        <dbReference type="EC" id="2.3.1.85"/>
    </reaction>
</comment>
<dbReference type="InterPro" id="IPR032821">
    <property type="entry name" value="PKS_assoc"/>
</dbReference>
<evidence type="ECO:0000256" key="10">
    <source>
        <dbReference type="ARBA" id="ARBA00023027"/>
    </source>
</evidence>
<dbReference type="Proteomes" id="UP000708208">
    <property type="component" value="Unassembled WGS sequence"/>
</dbReference>
<dbReference type="Pfam" id="PF16197">
    <property type="entry name" value="KAsynt_C_assoc"/>
    <property type="match status" value="2"/>
</dbReference>
<organism evidence="16 17">
    <name type="scientific">Allacma fusca</name>
    <dbReference type="NCBI Taxonomy" id="39272"/>
    <lineage>
        <taxon>Eukaryota</taxon>
        <taxon>Metazoa</taxon>
        <taxon>Ecdysozoa</taxon>
        <taxon>Arthropoda</taxon>
        <taxon>Hexapoda</taxon>
        <taxon>Collembola</taxon>
        <taxon>Symphypleona</taxon>
        <taxon>Sminthuridae</taxon>
        <taxon>Allacma</taxon>
    </lineage>
</organism>
<keyword evidence="13" id="KW-0511">Multifunctional enzyme</keyword>
<feature type="non-terminal residue" evidence="16">
    <location>
        <position position="776"/>
    </location>
</feature>
<keyword evidence="17" id="KW-1185">Reference proteome</keyword>
<dbReference type="GO" id="GO:0016491">
    <property type="term" value="F:oxidoreductase activity"/>
    <property type="evidence" value="ECO:0007669"/>
    <property type="project" value="UniProtKB-KW"/>
</dbReference>
<evidence type="ECO:0000256" key="7">
    <source>
        <dbReference type="ARBA" id="ARBA00022832"/>
    </source>
</evidence>
<dbReference type="PROSITE" id="PS00606">
    <property type="entry name" value="KS3_1"/>
    <property type="match status" value="1"/>
</dbReference>
<evidence type="ECO:0000313" key="16">
    <source>
        <dbReference type="EMBL" id="CAG7727963.1"/>
    </source>
</evidence>
<keyword evidence="8" id="KW-0521">NADP</keyword>
<keyword evidence="7" id="KW-0276">Fatty acid metabolism</keyword>
<dbReference type="InterPro" id="IPR014030">
    <property type="entry name" value="Ketoacyl_synth_N"/>
</dbReference>
<dbReference type="PANTHER" id="PTHR43775:SF7">
    <property type="entry name" value="FATTY ACID SYNTHASE"/>
    <property type="match status" value="1"/>
</dbReference>
<dbReference type="GO" id="GO:0006633">
    <property type="term" value="P:fatty acid biosynthetic process"/>
    <property type="evidence" value="ECO:0007669"/>
    <property type="project" value="UniProtKB-KW"/>
</dbReference>
<accession>A0A8J2K1P9</accession>
<feature type="domain" description="Ketosynthase family 3 (KS3)" evidence="15">
    <location>
        <begin position="6"/>
        <end position="411"/>
    </location>
</feature>
<evidence type="ECO:0000256" key="2">
    <source>
        <dbReference type="ARBA" id="ARBA00018769"/>
    </source>
</evidence>
<dbReference type="Pfam" id="PF00109">
    <property type="entry name" value="ketoacyl-synt"/>
    <property type="match status" value="1"/>
</dbReference>
<evidence type="ECO:0000256" key="6">
    <source>
        <dbReference type="ARBA" id="ARBA00022801"/>
    </source>
</evidence>
<dbReference type="InterPro" id="IPR050091">
    <property type="entry name" value="PKS_NRPS_Biosynth_Enz"/>
</dbReference>
<dbReference type="Pfam" id="PF02801">
    <property type="entry name" value="Ketoacyl-synt_C"/>
    <property type="match status" value="1"/>
</dbReference>
<evidence type="ECO:0000256" key="3">
    <source>
        <dbReference type="ARBA" id="ARBA00022450"/>
    </source>
</evidence>
<evidence type="ECO:0000256" key="1">
    <source>
        <dbReference type="ARBA" id="ARBA00012873"/>
    </source>
</evidence>
<evidence type="ECO:0000256" key="14">
    <source>
        <dbReference type="ARBA" id="ARBA00044883"/>
    </source>
</evidence>
<dbReference type="GO" id="GO:0004315">
    <property type="term" value="F:3-oxoacyl-[acyl-carrier-protein] synthase activity"/>
    <property type="evidence" value="ECO:0007669"/>
    <property type="project" value="InterPro"/>
</dbReference>
<dbReference type="PROSITE" id="PS52004">
    <property type="entry name" value="KS3_2"/>
    <property type="match status" value="1"/>
</dbReference>
<evidence type="ECO:0000259" key="15">
    <source>
        <dbReference type="PROSITE" id="PS52004"/>
    </source>
</evidence>
<keyword evidence="9" id="KW-0560">Oxidoreductase</keyword>
<evidence type="ECO:0000256" key="13">
    <source>
        <dbReference type="ARBA" id="ARBA00023268"/>
    </source>
</evidence>
<gene>
    <name evidence="16" type="ORF">AFUS01_LOCUS16777</name>
</gene>